<evidence type="ECO:0000256" key="3">
    <source>
        <dbReference type="ARBA" id="ARBA00022475"/>
    </source>
</evidence>
<evidence type="ECO:0000259" key="8">
    <source>
        <dbReference type="Pfam" id="PF04239"/>
    </source>
</evidence>
<reference evidence="9 10" key="1">
    <citation type="submission" date="2018-06" db="EMBL/GenBank/DDBJ databases">
        <title>Genomic Encyclopedia of Type Strains, Phase I: the one thousand microbial genomes (KMG-I) project.</title>
        <authorList>
            <person name="Kyrpides N."/>
        </authorList>
    </citation>
    <scope>NUCLEOTIDE SEQUENCE [LARGE SCALE GENOMIC DNA]</scope>
    <source>
        <strain evidence="9 10">DSM 19573</strain>
    </source>
</reference>
<accession>A0A318XR32</accession>
<comment type="similarity">
    <text evidence="2">Belongs to the UPF0702 family.</text>
</comment>
<name>A0A318XR32_9FIRM</name>
<evidence type="ECO:0000256" key="2">
    <source>
        <dbReference type="ARBA" id="ARBA00006448"/>
    </source>
</evidence>
<dbReference type="Gene3D" id="3.30.240.20">
    <property type="entry name" value="bsu07140 like domains"/>
    <property type="match status" value="2"/>
</dbReference>
<dbReference type="AlphaFoldDB" id="A0A318XR32"/>
<organism evidence="9 10">
    <name type="scientific">Ruminiclostridium sufflavum DSM 19573</name>
    <dbReference type="NCBI Taxonomy" id="1121337"/>
    <lineage>
        <taxon>Bacteria</taxon>
        <taxon>Bacillati</taxon>
        <taxon>Bacillota</taxon>
        <taxon>Clostridia</taxon>
        <taxon>Eubacteriales</taxon>
        <taxon>Oscillospiraceae</taxon>
        <taxon>Ruminiclostridium</taxon>
    </lineage>
</organism>
<dbReference type="PANTHER" id="PTHR34582">
    <property type="entry name" value="UPF0702 TRANSMEMBRANE PROTEIN YCAP"/>
    <property type="match status" value="1"/>
</dbReference>
<dbReference type="PANTHER" id="PTHR34582:SF6">
    <property type="entry name" value="UPF0702 TRANSMEMBRANE PROTEIN YCAP"/>
    <property type="match status" value="1"/>
</dbReference>
<evidence type="ECO:0000256" key="5">
    <source>
        <dbReference type="ARBA" id="ARBA00022989"/>
    </source>
</evidence>
<feature type="domain" description="YetF C-terminal" evidence="8">
    <location>
        <begin position="79"/>
        <end position="211"/>
    </location>
</feature>
<evidence type="ECO:0000313" key="10">
    <source>
        <dbReference type="Proteomes" id="UP000248132"/>
    </source>
</evidence>
<proteinExistence type="inferred from homology"/>
<dbReference type="GO" id="GO:0005886">
    <property type="term" value="C:plasma membrane"/>
    <property type="evidence" value="ECO:0007669"/>
    <property type="project" value="UniProtKB-SubCell"/>
</dbReference>
<feature type="transmembrane region" description="Helical" evidence="7">
    <location>
        <begin position="6"/>
        <end position="23"/>
    </location>
</feature>
<evidence type="ECO:0000256" key="6">
    <source>
        <dbReference type="ARBA" id="ARBA00023136"/>
    </source>
</evidence>
<evidence type="ECO:0000256" key="1">
    <source>
        <dbReference type="ARBA" id="ARBA00004651"/>
    </source>
</evidence>
<evidence type="ECO:0000256" key="7">
    <source>
        <dbReference type="SAM" id="Phobius"/>
    </source>
</evidence>
<keyword evidence="6 7" id="KW-0472">Membrane</keyword>
<dbReference type="RefSeq" id="WP_110460468.1">
    <property type="nucleotide sequence ID" value="NZ_QKMR01000002.1"/>
</dbReference>
<dbReference type="OrthoDB" id="1682423at2"/>
<dbReference type="Pfam" id="PF04239">
    <property type="entry name" value="DUF421"/>
    <property type="match status" value="1"/>
</dbReference>
<feature type="transmembrane region" description="Helical" evidence="7">
    <location>
        <begin position="56"/>
        <end position="76"/>
    </location>
</feature>
<keyword evidence="10" id="KW-1185">Reference proteome</keyword>
<dbReference type="EMBL" id="QKMR01000002">
    <property type="protein sequence ID" value="PYG89783.1"/>
    <property type="molecule type" value="Genomic_DNA"/>
</dbReference>
<dbReference type="Proteomes" id="UP000248132">
    <property type="component" value="Unassembled WGS sequence"/>
</dbReference>
<evidence type="ECO:0000313" key="9">
    <source>
        <dbReference type="EMBL" id="PYG89783.1"/>
    </source>
</evidence>
<protein>
    <submittedName>
        <fullName evidence="9">Uncharacterized membrane protein YcaP (DUF421 family)</fullName>
    </submittedName>
</protein>
<keyword evidence="3" id="KW-1003">Cell membrane</keyword>
<gene>
    <name evidence="9" type="ORF">LY28_00378</name>
</gene>
<sequence>MLVVFIRTIILYTIVIVAMRIMGKRQIGELQPFELAIAIMISDLASVPMQNTGVPLLHGVIPILTMLAIQIIISFVSLKSTRARNIICGKPSVLISAGKINENVFQNELYTLNDFLEQLRSKDIYNIADVEYAILESNGQLSVVPKAGKRNVTPEDLNLNVKYEAPALELIIDGDLIKENLKNANLDKHMLEAELNKIGIKQIKDVLFASIDCDRKLFCQAKEKRSK</sequence>
<evidence type="ECO:0000256" key="4">
    <source>
        <dbReference type="ARBA" id="ARBA00022692"/>
    </source>
</evidence>
<keyword evidence="5 7" id="KW-1133">Transmembrane helix</keyword>
<comment type="caution">
    <text evidence="9">The sequence shown here is derived from an EMBL/GenBank/DDBJ whole genome shotgun (WGS) entry which is preliminary data.</text>
</comment>
<keyword evidence="4 7" id="KW-0812">Transmembrane</keyword>
<dbReference type="InterPro" id="IPR007353">
    <property type="entry name" value="DUF421"/>
</dbReference>
<dbReference type="InterPro" id="IPR023090">
    <property type="entry name" value="UPF0702_alpha/beta_dom_sf"/>
</dbReference>
<comment type="subcellular location">
    <subcellularLocation>
        <location evidence="1">Cell membrane</location>
        <topology evidence="1">Multi-pass membrane protein</topology>
    </subcellularLocation>
</comment>